<feature type="region of interest" description="Disordered" evidence="16">
    <location>
        <begin position="62"/>
        <end position="120"/>
    </location>
</feature>
<dbReference type="CDD" id="cd00610">
    <property type="entry name" value="OAT_like"/>
    <property type="match status" value="1"/>
</dbReference>
<evidence type="ECO:0000256" key="15">
    <source>
        <dbReference type="ARBA" id="ARBA00050054"/>
    </source>
</evidence>
<evidence type="ECO:0000313" key="17">
    <source>
        <dbReference type="EMBL" id="ERK71173.1"/>
    </source>
</evidence>
<accession>U2T102</accession>
<gene>
    <name evidence="17" type="ORF">N136_02491</name>
</gene>
<comment type="caution">
    <text evidence="17">The sequence shown here is derived from an EMBL/GenBank/DDBJ whole genome shotgun (WGS) entry which is preliminary data.</text>
</comment>
<comment type="similarity">
    <text evidence="4">Belongs to the class-III pyridoxal-phosphate-dependent aminotransferase family.</text>
</comment>
<dbReference type="PATRIC" id="fig|1358026.3.peg.2123"/>
<dbReference type="PROSITE" id="PS00600">
    <property type="entry name" value="AA_TRANSFER_CLASS_3"/>
    <property type="match status" value="1"/>
</dbReference>
<proteinExistence type="inferred from homology"/>
<dbReference type="SUPFAM" id="SSF53383">
    <property type="entry name" value="PLP-dependent transferases"/>
    <property type="match status" value="1"/>
</dbReference>
<name>U2T102_LEIAQ</name>
<dbReference type="GO" id="GO:0042802">
    <property type="term" value="F:identical protein binding"/>
    <property type="evidence" value="ECO:0007669"/>
    <property type="project" value="TreeGrafter"/>
</dbReference>
<comment type="cofactor">
    <cofactor evidence="2">
        <name>pyridoxal 5'-phosphate</name>
        <dbReference type="ChEBI" id="CHEBI:597326"/>
    </cofactor>
</comment>
<evidence type="ECO:0000256" key="14">
    <source>
        <dbReference type="ARBA" id="ARBA00048021"/>
    </source>
</evidence>
<dbReference type="Gene3D" id="3.40.640.10">
    <property type="entry name" value="Type I PLP-dependent aspartate aminotransferase-like (Major domain)"/>
    <property type="match status" value="1"/>
</dbReference>
<dbReference type="EC" id="2.6.1.22" evidence="5"/>
<dbReference type="AlphaFoldDB" id="U2T102"/>
<dbReference type="GO" id="GO:0034386">
    <property type="term" value="F:4-aminobutyrate:2-oxoglutarate transaminase activity"/>
    <property type="evidence" value="ECO:0007669"/>
    <property type="project" value="UniProtKB-EC"/>
</dbReference>
<dbReference type="InterPro" id="IPR015422">
    <property type="entry name" value="PyrdxlP-dep_Trfase_small"/>
</dbReference>
<dbReference type="GO" id="GO:0047298">
    <property type="term" value="F:(S)-3-amino-2-methylpropionate transaminase activity"/>
    <property type="evidence" value="ECO:0007669"/>
    <property type="project" value="UniProtKB-EC"/>
</dbReference>
<comment type="catalytic activity">
    <reaction evidence="1">
        <text>(S)-3-amino-2-methylpropanoate + 2-oxoglutarate = 2-methyl-3-oxopropanoate + L-glutamate</text>
        <dbReference type="Rhea" id="RHEA:13993"/>
        <dbReference type="ChEBI" id="CHEBI:16810"/>
        <dbReference type="ChEBI" id="CHEBI:29985"/>
        <dbReference type="ChEBI" id="CHEBI:57700"/>
        <dbReference type="ChEBI" id="CHEBI:58655"/>
        <dbReference type="EC" id="2.6.1.22"/>
    </reaction>
</comment>
<comment type="pathway">
    <text evidence="3">Amino-acid degradation; 4-aminobutanoate degradation.</text>
</comment>
<evidence type="ECO:0000256" key="8">
    <source>
        <dbReference type="ARBA" id="ARBA00022679"/>
    </source>
</evidence>
<evidence type="ECO:0000256" key="6">
    <source>
        <dbReference type="ARBA" id="ARBA00012912"/>
    </source>
</evidence>
<evidence type="ECO:0000256" key="2">
    <source>
        <dbReference type="ARBA" id="ARBA00001933"/>
    </source>
</evidence>
<dbReference type="InterPro" id="IPR050103">
    <property type="entry name" value="Class-III_PLP-dep_AT"/>
</dbReference>
<evidence type="ECO:0000256" key="3">
    <source>
        <dbReference type="ARBA" id="ARBA00005176"/>
    </source>
</evidence>
<dbReference type="InterPro" id="IPR015421">
    <property type="entry name" value="PyrdxlP-dep_Trfase_major"/>
</dbReference>
<evidence type="ECO:0000256" key="16">
    <source>
        <dbReference type="SAM" id="MobiDB-lite"/>
    </source>
</evidence>
<evidence type="ECO:0000256" key="11">
    <source>
        <dbReference type="ARBA" id="ARBA00030204"/>
    </source>
</evidence>
<keyword evidence="8" id="KW-0808">Transferase</keyword>
<evidence type="ECO:0000256" key="5">
    <source>
        <dbReference type="ARBA" id="ARBA00012876"/>
    </source>
</evidence>
<protein>
    <recommendedName>
        <fullName evidence="12">(S)-3-amino-2-methylpropionate transaminase</fullName>
        <ecNumber evidence="6">2.6.1.19</ecNumber>
        <ecNumber evidence="5">2.6.1.22</ecNumber>
    </recommendedName>
    <alternativeName>
        <fullName evidence="13">GABA aminotransferase</fullName>
    </alternativeName>
    <alternativeName>
        <fullName evidence="11">Gamma-amino-N-butyrate transaminase</fullName>
    </alternativeName>
    <alternativeName>
        <fullName evidence="15">Glutamate:succinic semialdehyde transaminase</fullName>
    </alternativeName>
    <alternativeName>
        <fullName evidence="10">L-AIBAT</fullName>
    </alternativeName>
</protein>
<keyword evidence="7" id="KW-0032">Aminotransferase</keyword>
<evidence type="ECO:0000313" key="18">
    <source>
        <dbReference type="Proteomes" id="UP000016605"/>
    </source>
</evidence>
<dbReference type="GO" id="GO:0030170">
    <property type="term" value="F:pyridoxal phosphate binding"/>
    <property type="evidence" value="ECO:0007669"/>
    <property type="project" value="InterPro"/>
</dbReference>
<evidence type="ECO:0000256" key="10">
    <source>
        <dbReference type="ARBA" id="ARBA00029760"/>
    </source>
</evidence>
<dbReference type="Pfam" id="PF00202">
    <property type="entry name" value="Aminotran_3"/>
    <property type="match status" value="1"/>
</dbReference>
<dbReference type="EMBL" id="AWVQ01000320">
    <property type="protein sequence ID" value="ERK71173.1"/>
    <property type="molecule type" value="Genomic_DNA"/>
</dbReference>
<dbReference type="HOGENOM" id="CLU_016922_10_0_11"/>
<dbReference type="Proteomes" id="UP000016605">
    <property type="component" value="Unassembled WGS sequence"/>
</dbReference>
<dbReference type="EC" id="2.6.1.19" evidence="6"/>
<dbReference type="PANTHER" id="PTHR11986">
    <property type="entry name" value="AMINOTRANSFERASE CLASS III"/>
    <property type="match status" value="1"/>
</dbReference>
<dbReference type="InterPro" id="IPR005814">
    <property type="entry name" value="Aminotrans_3"/>
</dbReference>
<evidence type="ECO:0000256" key="1">
    <source>
        <dbReference type="ARBA" id="ARBA00001750"/>
    </source>
</evidence>
<evidence type="ECO:0000256" key="4">
    <source>
        <dbReference type="ARBA" id="ARBA00008954"/>
    </source>
</evidence>
<dbReference type="FunFam" id="3.40.640.10:FF:000013">
    <property type="entry name" value="4-aminobutyrate aminotransferase"/>
    <property type="match status" value="1"/>
</dbReference>
<sequence length="558" mass="59126">MTTLRCRSVAFRGVANVTVGDLRKSPSTFTALEVSPDFRFWQVAAAVVLVADGSGDEELQAASPATTRAAVRRESDLRTIEQSAASASASADSPTRGRPRRTVPHLAPPTMEGMTREFSVPQSRHVATALPGPRSQELQRRREAVVSRGAGTLANIYMESGSGAILVDVDGNRLIDLGCGIGVTTIGHAHPEVAAAAAAQAAKLTHTLFTVTPYENYVRVAEKLAEITPGDFEKRSILVNSGAEAVENAVKIARKFTGRRAIATLDHAFHGRTNLTMAMTYRPWPERAGMGPFPGEIYSLPISYPFRDPEGMTGEEAAERTIDYIRTHIGATELAALFVEPIQGDGGIIIPAPGYFQRLSEFCTENGIVFVADEIQAGIGRTGTWYSIEHHSVVPDLVTSAKGIAGGFPLAAVTGRADIMDAVQPGGIGGTFGGNPVSTAAALAVFEAFEKEDLLAEARRVEAALWARIGDWAERFAVVGEVRGKGAMFGIELVVPGTTKPNPEALKAVLAHATANGVIPLDAGSWDSVLRLLPSVVISEELIDDAASVIEEALAKLG</sequence>
<dbReference type="InterPro" id="IPR049704">
    <property type="entry name" value="Aminotrans_3_PPA_site"/>
</dbReference>
<organism evidence="17 18">
    <name type="scientific">Leifsonia aquatica ATCC 14665</name>
    <dbReference type="NCBI Taxonomy" id="1358026"/>
    <lineage>
        <taxon>Bacteria</taxon>
        <taxon>Bacillati</taxon>
        <taxon>Actinomycetota</taxon>
        <taxon>Actinomycetes</taxon>
        <taxon>Micrococcales</taxon>
        <taxon>Microbacteriaceae</taxon>
        <taxon>Leifsonia</taxon>
    </lineage>
</organism>
<reference evidence="17 18" key="1">
    <citation type="submission" date="2013-08" db="EMBL/GenBank/DDBJ databases">
        <authorList>
            <person name="Weinstock G."/>
            <person name="Sodergren E."/>
            <person name="Wylie T."/>
            <person name="Fulton L."/>
            <person name="Fulton R."/>
            <person name="Fronick C."/>
            <person name="O'Laughlin M."/>
            <person name="Godfrey J."/>
            <person name="Miner T."/>
            <person name="Herter B."/>
            <person name="Appelbaum E."/>
            <person name="Cordes M."/>
            <person name="Lek S."/>
            <person name="Wollam A."/>
            <person name="Pepin K.H."/>
            <person name="Palsikar V.B."/>
            <person name="Mitreva M."/>
            <person name="Wilson R.K."/>
        </authorList>
    </citation>
    <scope>NUCLEOTIDE SEQUENCE [LARGE SCALE GENOMIC DNA]</scope>
    <source>
        <strain evidence="17 18">ATCC 14665</strain>
    </source>
</reference>
<evidence type="ECO:0000256" key="7">
    <source>
        <dbReference type="ARBA" id="ARBA00022576"/>
    </source>
</evidence>
<evidence type="ECO:0000256" key="13">
    <source>
        <dbReference type="ARBA" id="ARBA00031787"/>
    </source>
</evidence>
<dbReference type="Gene3D" id="3.90.1150.10">
    <property type="entry name" value="Aspartate Aminotransferase, domain 1"/>
    <property type="match status" value="1"/>
</dbReference>
<keyword evidence="9" id="KW-0663">Pyridoxal phosphate</keyword>
<evidence type="ECO:0000256" key="12">
    <source>
        <dbReference type="ARBA" id="ARBA00030857"/>
    </source>
</evidence>
<feature type="compositionally biased region" description="Low complexity" evidence="16">
    <location>
        <begin position="83"/>
        <end position="93"/>
    </location>
</feature>
<comment type="catalytic activity">
    <reaction evidence="14">
        <text>4-aminobutanoate + 2-oxoglutarate = succinate semialdehyde + L-glutamate</text>
        <dbReference type="Rhea" id="RHEA:23352"/>
        <dbReference type="ChEBI" id="CHEBI:16810"/>
        <dbReference type="ChEBI" id="CHEBI:29985"/>
        <dbReference type="ChEBI" id="CHEBI:57706"/>
        <dbReference type="ChEBI" id="CHEBI:59888"/>
        <dbReference type="EC" id="2.6.1.19"/>
    </reaction>
</comment>
<dbReference type="InterPro" id="IPR015424">
    <property type="entry name" value="PyrdxlP-dep_Trfase"/>
</dbReference>
<evidence type="ECO:0000256" key="9">
    <source>
        <dbReference type="ARBA" id="ARBA00022898"/>
    </source>
</evidence>